<keyword evidence="4" id="KW-0378">Hydrolase</keyword>
<comment type="similarity">
    <text evidence="1">Belongs to the peptidase S28 family.</text>
</comment>
<evidence type="ECO:0008006" key="8">
    <source>
        <dbReference type="Google" id="ProtNLM"/>
    </source>
</evidence>
<organism evidence="6 7">
    <name type="scientific">Hydnomerulius pinastri MD-312</name>
    <dbReference type="NCBI Taxonomy" id="994086"/>
    <lineage>
        <taxon>Eukaryota</taxon>
        <taxon>Fungi</taxon>
        <taxon>Dikarya</taxon>
        <taxon>Basidiomycota</taxon>
        <taxon>Agaricomycotina</taxon>
        <taxon>Agaricomycetes</taxon>
        <taxon>Agaricomycetidae</taxon>
        <taxon>Boletales</taxon>
        <taxon>Boletales incertae sedis</taxon>
        <taxon>Leucogyrophana</taxon>
    </lineage>
</organism>
<dbReference type="OrthoDB" id="1735038at2759"/>
<proteinExistence type="inferred from homology"/>
<dbReference type="AlphaFoldDB" id="A0A0C9W7J4"/>
<evidence type="ECO:0000256" key="3">
    <source>
        <dbReference type="ARBA" id="ARBA00022729"/>
    </source>
</evidence>
<dbReference type="EMBL" id="KN839939">
    <property type="protein sequence ID" value="KIJ58452.1"/>
    <property type="molecule type" value="Genomic_DNA"/>
</dbReference>
<feature type="non-terminal residue" evidence="6">
    <location>
        <position position="1"/>
    </location>
</feature>
<evidence type="ECO:0000256" key="4">
    <source>
        <dbReference type="ARBA" id="ARBA00022801"/>
    </source>
</evidence>
<dbReference type="Gene3D" id="3.40.50.1820">
    <property type="entry name" value="alpha/beta hydrolase"/>
    <property type="match status" value="1"/>
</dbReference>
<keyword evidence="5" id="KW-0325">Glycoprotein</keyword>
<gene>
    <name evidence="6" type="ORF">HYDPIDRAFT_119526</name>
</gene>
<dbReference type="Proteomes" id="UP000053820">
    <property type="component" value="Unassembled WGS sequence"/>
</dbReference>
<dbReference type="InterPro" id="IPR029058">
    <property type="entry name" value="AB_hydrolase_fold"/>
</dbReference>
<dbReference type="PANTHER" id="PTHR11010:SF23">
    <property type="entry name" value="SERINE PEPTIDASE"/>
    <property type="match status" value="1"/>
</dbReference>
<keyword evidence="7" id="KW-1185">Reference proteome</keyword>
<evidence type="ECO:0000313" key="7">
    <source>
        <dbReference type="Proteomes" id="UP000053820"/>
    </source>
</evidence>
<dbReference type="GO" id="GO:0006508">
    <property type="term" value="P:proteolysis"/>
    <property type="evidence" value="ECO:0007669"/>
    <property type="project" value="UniProtKB-KW"/>
</dbReference>
<dbReference type="PANTHER" id="PTHR11010">
    <property type="entry name" value="PROTEASE S28 PRO-X CARBOXYPEPTIDASE-RELATED"/>
    <property type="match status" value="1"/>
</dbReference>
<protein>
    <recommendedName>
        <fullName evidence="8">Peptidase S28</fullName>
    </recommendedName>
</protein>
<accession>A0A0C9W7J4</accession>
<dbReference type="GO" id="GO:0070008">
    <property type="term" value="F:serine-type exopeptidase activity"/>
    <property type="evidence" value="ECO:0007669"/>
    <property type="project" value="InterPro"/>
</dbReference>
<dbReference type="InterPro" id="IPR008758">
    <property type="entry name" value="Peptidase_S28"/>
</dbReference>
<sequence>SLEYLTIQQAIDDLAYFAQTAKLPMPGGDNVKPNTTPWILIGGSYSGALTSWTMVNKPGIFYAGWASSGVVEAISDFYAYFTPVREYMPQNCSSDVQAVVAYLDQIYDEGNTTAQQILKEAFGLSGLSHMDDFAAALQNNLFDWQDLQPWSGPGAMFYKFCDALEVKDGVSAPATGWGLDHAIQAWGSFWKSTYYAHLCGDADAEYEP</sequence>
<dbReference type="SUPFAM" id="SSF53474">
    <property type="entry name" value="alpha/beta-Hydrolases"/>
    <property type="match status" value="1"/>
</dbReference>
<reference evidence="6 7" key="1">
    <citation type="submission" date="2014-04" db="EMBL/GenBank/DDBJ databases">
        <title>Evolutionary Origins and Diversification of the Mycorrhizal Mutualists.</title>
        <authorList>
            <consortium name="DOE Joint Genome Institute"/>
            <consortium name="Mycorrhizal Genomics Consortium"/>
            <person name="Kohler A."/>
            <person name="Kuo A."/>
            <person name="Nagy L.G."/>
            <person name="Floudas D."/>
            <person name="Copeland A."/>
            <person name="Barry K.W."/>
            <person name="Cichocki N."/>
            <person name="Veneault-Fourrey C."/>
            <person name="LaButti K."/>
            <person name="Lindquist E.A."/>
            <person name="Lipzen A."/>
            <person name="Lundell T."/>
            <person name="Morin E."/>
            <person name="Murat C."/>
            <person name="Riley R."/>
            <person name="Ohm R."/>
            <person name="Sun H."/>
            <person name="Tunlid A."/>
            <person name="Henrissat B."/>
            <person name="Grigoriev I.V."/>
            <person name="Hibbett D.S."/>
            <person name="Martin F."/>
        </authorList>
    </citation>
    <scope>NUCLEOTIDE SEQUENCE [LARGE SCALE GENOMIC DNA]</scope>
    <source>
        <strain evidence="6 7">MD-312</strain>
    </source>
</reference>
<keyword evidence="3" id="KW-0732">Signal</keyword>
<dbReference type="GO" id="GO:0008239">
    <property type="term" value="F:dipeptidyl-peptidase activity"/>
    <property type="evidence" value="ECO:0007669"/>
    <property type="project" value="TreeGrafter"/>
</dbReference>
<evidence type="ECO:0000256" key="1">
    <source>
        <dbReference type="ARBA" id="ARBA00011079"/>
    </source>
</evidence>
<evidence type="ECO:0000313" key="6">
    <source>
        <dbReference type="EMBL" id="KIJ58452.1"/>
    </source>
</evidence>
<keyword evidence="2" id="KW-0645">Protease</keyword>
<dbReference type="HOGENOM" id="CLU_1323640_0_0_1"/>
<evidence type="ECO:0000256" key="5">
    <source>
        <dbReference type="ARBA" id="ARBA00023180"/>
    </source>
</evidence>
<dbReference type="Pfam" id="PF05577">
    <property type="entry name" value="Peptidase_S28"/>
    <property type="match status" value="1"/>
</dbReference>
<evidence type="ECO:0000256" key="2">
    <source>
        <dbReference type="ARBA" id="ARBA00022670"/>
    </source>
</evidence>
<name>A0A0C9W7J4_9AGAM</name>